<dbReference type="OrthoDB" id="21095at2759"/>
<evidence type="ECO:0000313" key="3">
    <source>
        <dbReference type="Proteomes" id="UP000789342"/>
    </source>
</evidence>
<proteinExistence type="predicted"/>
<dbReference type="GO" id="GO:0000724">
    <property type="term" value="P:double-strand break repair via homologous recombination"/>
    <property type="evidence" value="ECO:0007669"/>
    <property type="project" value="InterPro"/>
</dbReference>
<protein>
    <submittedName>
        <fullName evidence="2">5281_t:CDS:1</fullName>
    </submittedName>
</protein>
<dbReference type="InterPro" id="IPR015525">
    <property type="entry name" value="BRCA2"/>
</dbReference>
<sequence length="159" mass="18683">PSKRYRLRDIVPDLSLSLSPSELLKLNIPLEVIEMTPSRSISYHFAQFREFSTWGPYEAYLSLINCGANVNLINEEWVLNHYQLIVWKIASMVRSFPYEFSSWWCVEKVLEQLQYRYEREINCAQRSVLKLIIEGDGNASLPMVLCVSRIYEYEDFDSA</sequence>
<keyword evidence="3" id="KW-1185">Reference proteome</keyword>
<dbReference type="InterPro" id="IPR036315">
    <property type="entry name" value="BRCA2_hlx_sf"/>
</dbReference>
<dbReference type="EMBL" id="CAJVPV010058256">
    <property type="protein sequence ID" value="CAG8787687.1"/>
    <property type="molecule type" value="Genomic_DNA"/>
</dbReference>
<feature type="domain" description="Breast cancer type 2 susceptibility protein helical" evidence="1">
    <location>
        <begin position="55"/>
        <end position="122"/>
    </location>
</feature>
<dbReference type="GO" id="GO:0006355">
    <property type="term" value="P:regulation of DNA-templated transcription"/>
    <property type="evidence" value="ECO:0007669"/>
    <property type="project" value="TreeGrafter"/>
</dbReference>
<organism evidence="2 3">
    <name type="scientific">Acaulospora morrowiae</name>
    <dbReference type="NCBI Taxonomy" id="94023"/>
    <lineage>
        <taxon>Eukaryota</taxon>
        <taxon>Fungi</taxon>
        <taxon>Fungi incertae sedis</taxon>
        <taxon>Mucoromycota</taxon>
        <taxon>Glomeromycotina</taxon>
        <taxon>Glomeromycetes</taxon>
        <taxon>Diversisporales</taxon>
        <taxon>Acaulosporaceae</taxon>
        <taxon>Acaulospora</taxon>
    </lineage>
</organism>
<dbReference type="Pfam" id="PF09169">
    <property type="entry name" value="BRCA-2_helical"/>
    <property type="match status" value="1"/>
</dbReference>
<comment type="caution">
    <text evidence="2">The sequence shown here is derived from an EMBL/GenBank/DDBJ whole genome shotgun (WGS) entry which is preliminary data.</text>
</comment>
<dbReference type="SUPFAM" id="SSF81872">
    <property type="entry name" value="BRCA2 helical domain"/>
    <property type="match status" value="1"/>
</dbReference>
<reference evidence="2" key="1">
    <citation type="submission" date="2021-06" db="EMBL/GenBank/DDBJ databases">
        <authorList>
            <person name="Kallberg Y."/>
            <person name="Tangrot J."/>
            <person name="Rosling A."/>
        </authorList>
    </citation>
    <scope>NUCLEOTIDE SEQUENCE</scope>
    <source>
        <strain evidence="2">CL551</strain>
    </source>
</reference>
<dbReference type="AlphaFoldDB" id="A0A9N9JM64"/>
<dbReference type="Gene3D" id="2.40.50.140">
    <property type="entry name" value="Nucleic acid-binding proteins"/>
    <property type="match status" value="1"/>
</dbReference>
<dbReference type="InterPro" id="IPR012340">
    <property type="entry name" value="NA-bd_OB-fold"/>
</dbReference>
<accession>A0A9N9JM64</accession>
<evidence type="ECO:0000259" key="1">
    <source>
        <dbReference type="Pfam" id="PF09169"/>
    </source>
</evidence>
<feature type="non-terminal residue" evidence="2">
    <location>
        <position position="1"/>
    </location>
</feature>
<dbReference type="PANTHER" id="PTHR11289:SF0">
    <property type="entry name" value="BREAST CANCER TYPE 2 SUSCEPTIBILITY PROTEIN"/>
    <property type="match status" value="1"/>
</dbReference>
<evidence type="ECO:0000313" key="2">
    <source>
        <dbReference type="EMBL" id="CAG8787687.1"/>
    </source>
</evidence>
<gene>
    <name evidence="2" type="ORF">AMORRO_LOCUS17872</name>
</gene>
<dbReference type="InterPro" id="IPR015252">
    <property type="entry name" value="BRCA2_hlx"/>
</dbReference>
<name>A0A9N9JM64_9GLOM</name>
<feature type="non-terminal residue" evidence="2">
    <location>
        <position position="159"/>
    </location>
</feature>
<dbReference type="Proteomes" id="UP000789342">
    <property type="component" value="Unassembled WGS sequence"/>
</dbReference>
<dbReference type="PANTHER" id="PTHR11289">
    <property type="entry name" value="BREAST CANCER TYPE 2 SUSCEPTIBILITY PROTEIN BRCA2"/>
    <property type="match status" value="1"/>
</dbReference>